<sequence length="671" mass="74106">MKRYLWLTAFFVLSVLLLTGCKQDPLPEDSFDSFIQDWEKQDFKKVYEQFSSDVKANIPKNEFDERFTKIYNDVDVKKLKVSFKAPEEKIEPNEKGEVTFPYALSMETIAGPIEFKEQATLVLEEKGDEKKWTIRWKPAMFFPEMEDGDEIGLALSSPTRGEILDRNGVPLAENGIVYEIGLVPKDLGENRASTIATVAEKLKLSPESIEKKLNASWVQPDYFVPIKRLSLEEQSLATEVTQLNGVLSKKVDSRVYPFKEATAHLIGYIGNVTAEDLKELEEKGYSANDIIGRKGLEMVLEDRLRGEKGAKVFIKKANGEGEVTLAEQKAKDGETITLAIDIDVQLTTYDQLGGNAGAAAAIHPLTGDTLALVSSPSFDPNAFVLGISTEEWNRLNEDPLKPLINRFGATYAPGSTFKPITAGIALENQVITPETTIDIKGKEWKKDNSWGGYSITRVTDPGKPVNLKDAFVYSDNIYFAQAALGIGGEKFEAELKKYGFGEPFPFEYPLYESKVSNEGLSSEILIADTGYGQGQLEMSPVHLAISYTPLLNSGNLIKPRLVLDGSETEVWKGNVISPDTAQLILGDLVQVIEDPHGTARDAKVDSIKLAGKTGTAELKTSKDEDGKENGWFVAVNTENPRLLVAMLIENVKNGSHDVTPKVKAVFESVLK</sequence>
<dbReference type="Pfam" id="PF05223">
    <property type="entry name" value="MecA_N"/>
    <property type="match status" value="1"/>
</dbReference>
<dbReference type="Pfam" id="PF03717">
    <property type="entry name" value="PBP_dimer"/>
    <property type="match status" value="1"/>
</dbReference>
<keyword evidence="7" id="KW-0732">Signal</keyword>
<evidence type="ECO:0000256" key="2">
    <source>
        <dbReference type="ARBA" id="ARBA00004752"/>
    </source>
</evidence>
<accession>A0ABW4MSD2</accession>
<dbReference type="Proteomes" id="UP001597227">
    <property type="component" value="Unassembled WGS sequence"/>
</dbReference>
<dbReference type="InterPro" id="IPR012338">
    <property type="entry name" value="Beta-lactam/transpept-like"/>
</dbReference>
<dbReference type="Pfam" id="PF00905">
    <property type="entry name" value="Transpeptidase"/>
    <property type="match status" value="1"/>
</dbReference>
<evidence type="ECO:0000259" key="9">
    <source>
        <dbReference type="Pfam" id="PF03717"/>
    </source>
</evidence>
<comment type="similarity">
    <text evidence="3">Belongs to the transpeptidase family.</text>
</comment>
<dbReference type="SUPFAM" id="SSF56519">
    <property type="entry name" value="Penicillin binding protein dimerisation domain"/>
    <property type="match status" value="1"/>
</dbReference>
<comment type="pathway">
    <text evidence="2">Cell wall biogenesis; peptidoglycan biosynthesis.</text>
</comment>
<comment type="subcellular location">
    <subcellularLocation>
        <location evidence="1">Membrane</location>
    </subcellularLocation>
</comment>
<dbReference type="RefSeq" id="WP_388039501.1">
    <property type="nucleotide sequence ID" value="NZ_JBHUEK010000025.1"/>
</dbReference>
<dbReference type="PANTHER" id="PTHR30627:SF25">
    <property type="entry name" value="PENICILLIN-BINDING PROTEIN 3"/>
    <property type="match status" value="1"/>
</dbReference>
<keyword evidence="12" id="KW-1185">Reference proteome</keyword>
<proteinExistence type="inferred from homology"/>
<dbReference type="Gene3D" id="3.90.1310.10">
    <property type="entry name" value="Penicillin-binding protein 2a (Domain 2)"/>
    <property type="match status" value="1"/>
</dbReference>
<feature type="domain" description="Penicillin-binding protein transpeptidase" evidence="8">
    <location>
        <begin position="357"/>
        <end position="666"/>
    </location>
</feature>
<dbReference type="EC" id="3.4.16.4" evidence="4"/>
<dbReference type="SUPFAM" id="SSF56601">
    <property type="entry name" value="beta-lactamase/transpeptidase-like"/>
    <property type="match status" value="1"/>
</dbReference>
<evidence type="ECO:0000256" key="7">
    <source>
        <dbReference type="SAM" id="SignalP"/>
    </source>
</evidence>
<dbReference type="Gene3D" id="3.10.450.100">
    <property type="entry name" value="NTF2-like, domain 1"/>
    <property type="match status" value="1"/>
</dbReference>
<evidence type="ECO:0000256" key="3">
    <source>
        <dbReference type="ARBA" id="ARBA00007171"/>
    </source>
</evidence>
<dbReference type="InterPro" id="IPR001460">
    <property type="entry name" value="PCN-bd_Tpept"/>
</dbReference>
<dbReference type="Gene3D" id="3.30.1390.30">
    <property type="entry name" value="Penicillin-binding protein 2a, domain 3"/>
    <property type="match status" value="1"/>
</dbReference>
<evidence type="ECO:0000313" key="12">
    <source>
        <dbReference type="Proteomes" id="UP001597227"/>
    </source>
</evidence>
<feature type="domain" description="NTF2-like N-terminal transpeptidase" evidence="10">
    <location>
        <begin position="27"/>
        <end position="149"/>
    </location>
</feature>
<dbReference type="InterPro" id="IPR032710">
    <property type="entry name" value="NTF2-like_dom_sf"/>
</dbReference>
<dbReference type="PROSITE" id="PS51257">
    <property type="entry name" value="PROKAR_LIPOPROTEIN"/>
    <property type="match status" value="1"/>
</dbReference>
<comment type="caution">
    <text evidence="11">The sequence shown here is derived from an EMBL/GenBank/DDBJ whole genome shotgun (WGS) entry which is preliminary data.</text>
</comment>
<feature type="signal peptide" evidence="7">
    <location>
        <begin position="1"/>
        <end position="22"/>
    </location>
</feature>
<dbReference type="EMBL" id="JBHUEK010000025">
    <property type="protein sequence ID" value="MFD1780024.1"/>
    <property type="molecule type" value="Genomic_DNA"/>
</dbReference>
<gene>
    <name evidence="11" type="ORF">ACFSFW_15265</name>
</gene>
<evidence type="ECO:0000256" key="4">
    <source>
        <dbReference type="ARBA" id="ARBA00012448"/>
    </source>
</evidence>
<keyword evidence="5" id="KW-0472">Membrane</keyword>
<evidence type="ECO:0000256" key="5">
    <source>
        <dbReference type="ARBA" id="ARBA00023136"/>
    </source>
</evidence>
<evidence type="ECO:0000259" key="10">
    <source>
        <dbReference type="Pfam" id="PF05223"/>
    </source>
</evidence>
<comment type="catalytic activity">
    <reaction evidence="6">
        <text>Preferential cleavage: (Ac)2-L-Lys-D-Ala-|-D-Ala. Also transpeptidation of peptidyl-alanyl moieties that are N-acyl substituents of D-alanine.</text>
        <dbReference type="EC" id="3.4.16.4"/>
    </reaction>
</comment>
<evidence type="ECO:0000313" key="11">
    <source>
        <dbReference type="EMBL" id="MFD1780024.1"/>
    </source>
</evidence>
<dbReference type="InterPro" id="IPR007887">
    <property type="entry name" value="MecA_N"/>
</dbReference>
<name>A0ABW4MSD2_9BACI</name>
<dbReference type="InterPro" id="IPR036138">
    <property type="entry name" value="PBP_dimer_sf"/>
</dbReference>
<feature type="chain" id="PRO_5045536742" description="serine-type D-Ala-D-Ala carboxypeptidase" evidence="7">
    <location>
        <begin position="23"/>
        <end position="671"/>
    </location>
</feature>
<evidence type="ECO:0000259" key="8">
    <source>
        <dbReference type="Pfam" id="PF00905"/>
    </source>
</evidence>
<evidence type="ECO:0000256" key="6">
    <source>
        <dbReference type="ARBA" id="ARBA00034000"/>
    </source>
</evidence>
<organism evidence="11 12">
    <name type="scientific">Fredinandcohnia salidurans</name>
    <dbReference type="NCBI Taxonomy" id="2595041"/>
    <lineage>
        <taxon>Bacteria</taxon>
        <taxon>Bacillati</taxon>
        <taxon>Bacillota</taxon>
        <taxon>Bacilli</taxon>
        <taxon>Bacillales</taxon>
        <taxon>Bacillaceae</taxon>
        <taxon>Fredinandcohnia</taxon>
    </lineage>
</organism>
<evidence type="ECO:0000256" key="1">
    <source>
        <dbReference type="ARBA" id="ARBA00004370"/>
    </source>
</evidence>
<dbReference type="InterPro" id="IPR005311">
    <property type="entry name" value="PBP_dimer"/>
</dbReference>
<dbReference type="InterPro" id="IPR050515">
    <property type="entry name" value="Beta-lactam/transpept"/>
</dbReference>
<protein>
    <recommendedName>
        <fullName evidence="4">serine-type D-Ala-D-Ala carboxypeptidase</fullName>
        <ecNumber evidence="4">3.4.16.4</ecNumber>
    </recommendedName>
</protein>
<feature type="domain" description="Penicillin-binding protein dimerisation" evidence="9">
    <location>
        <begin position="157"/>
        <end position="320"/>
    </location>
</feature>
<reference evidence="12" key="1">
    <citation type="journal article" date="2019" name="Int. J. Syst. Evol. Microbiol.">
        <title>The Global Catalogue of Microorganisms (GCM) 10K type strain sequencing project: providing services to taxonomists for standard genome sequencing and annotation.</title>
        <authorList>
            <consortium name="The Broad Institute Genomics Platform"/>
            <consortium name="The Broad Institute Genome Sequencing Center for Infectious Disease"/>
            <person name="Wu L."/>
            <person name="Ma J."/>
        </authorList>
    </citation>
    <scope>NUCLEOTIDE SEQUENCE [LARGE SCALE GENOMIC DNA]</scope>
    <source>
        <strain evidence="12">CCUG 15531</strain>
    </source>
</reference>
<dbReference type="SUPFAM" id="SSF54427">
    <property type="entry name" value="NTF2-like"/>
    <property type="match status" value="1"/>
</dbReference>
<dbReference type="PANTHER" id="PTHR30627">
    <property type="entry name" value="PEPTIDOGLYCAN D,D-TRANSPEPTIDASE"/>
    <property type="match status" value="1"/>
</dbReference>
<dbReference type="Gene3D" id="3.40.710.10">
    <property type="entry name" value="DD-peptidase/beta-lactamase superfamily"/>
    <property type="match status" value="1"/>
</dbReference>